<evidence type="ECO:0000313" key="6">
    <source>
        <dbReference type="Proteomes" id="UP000326759"/>
    </source>
</evidence>
<evidence type="ECO:0000313" key="5">
    <source>
        <dbReference type="EMBL" id="KAB7494308.1"/>
    </source>
</evidence>
<dbReference type="SUPFAM" id="SSF51735">
    <property type="entry name" value="NAD(P)-binding Rossmann-fold domains"/>
    <property type="match status" value="2"/>
</dbReference>
<protein>
    <recommendedName>
        <fullName evidence="4">carbonyl reductase (NADPH)</fullName>
        <ecNumber evidence="4">1.1.1.184</ecNumber>
    </recommendedName>
</protein>
<accession>A0A5N5SKR8</accession>
<dbReference type="Pfam" id="PF00106">
    <property type="entry name" value="adh_short"/>
    <property type="match status" value="2"/>
</dbReference>
<dbReference type="Gene3D" id="3.40.50.720">
    <property type="entry name" value="NAD(P)-binding Rossmann-like Domain"/>
    <property type="match status" value="2"/>
</dbReference>
<dbReference type="PRINTS" id="PR00081">
    <property type="entry name" value="GDHRDH"/>
</dbReference>
<dbReference type="EMBL" id="SEYY01024206">
    <property type="protein sequence ID" value="KAB7494308.1"/>
    <property type="molecule type" value="Genomic_DNA"/>
</dbReference>
<dbReference type="AlphaFoldDB" id="A0A5N5SKR8"/>
<organism evidence="5 6">
    <name type="scientific">Armadillidium nasatum</name>
    <dbReference type="NCBI Taxonomy" id="96803"/>
    <lineage>
        <taxon>Eukaryota</taxon>
        <taxon>Metazoa</taxon>
        <taxon>Ecdysozoa</taxon>
        <taxon>Arthropoda</taxon>
        <taxon>Crustacea</taxon>
        <taxon>Multicrustacea</taxon>
        <taxon>Malacostraca</taxon>
        <taxon>Eumalacostraca</taxon>
        <taxon>Peracarida</taxon>
        <taxon>Isopoda</taxon>
        <taxon>Oniscidea</taxon>
        <taxon>Crinocheta</taxon>
        <taxon>Armadillidiidae</taxon>
        <taxon>Armadillidium</taxon>
    </lineage>
</organism>
<gene>
    <name evidence="5" type="primary">Cbr3_2</name>
    <name evidence="5" type="ORF">Anas_10322</name>
</gene>
<evidence type="ECO:0000256" key="1">
    <source>
        <dbReference type="ARBA" id="ARBA00006484"/>
    </source>
</evidence>
<dbReference type="InterPro" id="IPR020904">
    <property type="entry name" value="Sc_DH/Rdtase_CS"/>
</dbReference>
<dbReference type="InterPro" id="IPR002347">
    <property type="entry name" value="SDR_fam"/>
</dbReference>
<dbReference type="InterPro" id="IPR045313">
    <property type="entry name" value="CBR1-like"/>
</dbReference>
<dbReference type="InterPro" id="IPR036291">
    <property type="entry name" value="NAD(P)-bd_dom_sf"/>
</dbReference>
<evidence type="ECO:0000256" key="4">
    <source>
        <dbReference type="ARBA" id="ARBA00026118"/>
    </source>
</evidence>
<dbReference type="CDD" id="cd05324">
    <property type="entry name" value="carb_red_PTCR-like_SDR_c"/>
    <property type="match status" value="2"/>
</dbReference>
<name>A0A5N5SKR8_9CRUS</name>
<dbReference type="EC" id="1.1.1.184" evidence="4"/>
<dbReference type="Proteomes" id="UP000326759">
    <property type="component" value="Unassembled WGS sequence"/>
</dbReference>
<proteinExistence type="inferred from homology"/>
<dbReference type="PROSITE" id="PS00061">
    <property type="entry name" value="ADH_SHORT"/>
    <property type="match status" value="1"/>
</dbReference>
<dbReference type="PRINTS" id="PR00080">
    <property type="entry name" value="SDRFAMILY"/>
</dbReference>
<dbReference type="PANTHER" id="PTHR43963">
    <property type="entry name" value="CARBONYL REDUCTASE 1-RELATED"/>
    <property type="match status" value="1"/>
</dbReference>
<keyword evidence="3" id="KW-0560">Oxidoreductase</keyword>
<keyword evidence="6" id="KW-1185">Reference proteome</keyword>
<comment type="caution">
    <text evidence="5">The sequence shown here is derived from an EMBL/GenBank/DDBJ whole genome shotgun (WGS) entry which is preliminary data.</text>
</comment>
<evidence type="ECO:0000256" key="2">
    <source>
        <dbReference type="ARBA" id="ARBA00022857"/>
    </source>
</evidence>
<dbReference type="OrthoDB" id="7289984at2759"/>
<dbReference type="GO" id="GO:0004090">
    <property type="term" value="F:carbonyl reductase (NADPH) activity"/>
    <property type="evidence" value="ECO:0007669"/>
    <property type="project" value="UniProtKB-EC"/>
</dbReference>
<dbReference type="PANTHER" id="PTHR43963:SF4">
    <property type="entry name" value="CARBONYL REDUCTASE (NADPH)"/>
    <property type="match status" value="1"/>
</dbReference>
<keyword evidence="2" id="KW-0521">NADP</keyword>
<reference evidence="5 6" key="1">
    <citation type="journal article" date="2019" name="PLoS Biol.">
        <title>Sex chromosomes control vertical transmission of feminizing Wolbachia symbionts in an isopod.</title>
        <authorList>
            <person name="Becking T."/>
            <person name="Chebbi M.A."/>
            <person name="Giraud I."/>
            <person name="Moumen B."/>
            <person name="Laverre T."/>
            <person name="Caubet Y."/>
            <person name="Peccoud J."/>
            <person name="Gilbert C."/>
            <person name="Cordaux R."/>
        </authorList>
    </citation>
    <scope>NUCLEOTIDE SEQUENCE [LARGE SCALE GENOMIC DNA]</scope>
    <source>
        <strain evidence="5">ANa2</strain>
        <tissue evidence="5">Whole body excluding digestive tract and cuticle</tissue>
    </source>
</reference>
<evidence type="ECO:0000256" key="3">
    <source>
        <dbReference type="ARBA" id="ARBA00023002"/>
    </source>
</evidence>
<sequence>MAQRICIVTGSNKGIGFGIVKDLCKKFDGLVYLTSRDESRGKTAVEALKKDGLTPQFHQLDISDEGSVKRFVDYLKTTYGGVDVVVNNAAIAFKTNATEPFHVQAKETLKVNYFDTKTFCNAIFPILRPHGRVVNVSSSAGHLSCINGKEPNATNLRNKLSSTSLTENDLDELMNDFISSAKDGDWREKGWANSTYVVSKVGLSALTLIQQRNFDADSREDLIVNCCHPGYVDTDMTSHKGILTIEEGAVCPVYLALLPPNVKEPKGAYLWKDTTIVDWVTGSNKGIGFGIVKDLCKKFDGVVYLTSRDESRGKAAVEILQKSGLNPQFHQLDISDEGSVKNFVDYLKTSYGGVDVVVNNAAFAFKNDATEPFHVQAKETLKVNYFDTKNFCNAIFPILRPHGRVVNVSSSLGHLSYINGKEPNASNLKNKLSSPSLTENDLDELMNDFISSAKKGDWSEKGWPNSTYSLSKVGLSALTRIQQRNFDADSREDLIVNSCHPGYVDTDMTSHKGILTIEEGAVCPVYLALLPPNVKEPKGAYLWRDTTIVDWVNGPLPGMY</sequence>
<comment type="similarity">
    <text evidence="1">Belongs to the short-chain dehydrogenases/reductases (SDR) family.</text>
</comment>